<dbReference type="AlphaFoldDB" id="A0A1I2BIH1"/>
<reference evidence="2 3" key="1">
    <citation type="submission" date="2016-10" db="EMBL/GenBank/DDBJ databases">
        <authorList>
            <person name="de Groot N.N."/>
        </authorList>
    </citation>
    <scope>NUCLEOTIDE SEQUENCE [LARGE SCALE GENOMIC DNA]</scope>
    <source>
        <strain evidence="2 3">DSM 23995</strain>
    </source>
</reference>
<dbReference type="EMBL" id="FONT01000002">
    <property type="protein sequence ID" value="SFE55985.1"/>
    <property type="molecule type" value="Genomic_DNA"/>
</dbReference>
<evidence type="ECO:0000313" key="2">
    <source>
        <dbReference type="EMBL" id="SFE55985.1"/>
    </source>
</evidence>
<protein>
    <submittedName>
        <fullName evidence="2">Uncharacterized protein</fullName>
    </submittedName>
</protein>
<sequence length="40" mass="4644">MYISLGLFQILVWGSIAISAILMITVFGYFVYELKQKSIW</sequence>
<dbReference type="RefSeq" id="WP_281243868.1">
    <property type="nucleotide sequence ID" value="NZ_FONT01000002.1"/>
</dbReference>
<name>A0A1I2BIH1_9BACI</name>
<accession>A0A1I2BIH1</accession>
<evidence type="ECO:0000313" key="3">
    <source>
        <dbReference type="Proteomes" id="UP000199516"/>
    </source>
</evidence>
<dbReference type="STRING" id="930128.SAMN05192532_102325"/>
<organism evidence="2 3">
    <name type="scientific">Alteribacillus iranensis</name>
    <dbReference type="NCBI Taxonomy" id="930128"/>
    <lineage>
        <taxon>Bacteria</taxon>
        <taxon>Bacillati</taxon>
        <taxon>Bacillota</taxon>
        <taxon>Bacilli</taxon>
        <taxon>Bacillales</taxon>
        <taxon>Bacillaceae</taxon>
        <taxon>Alteribacillus</taxon>
    </lineage>
</organism>
<proteinExistence type="predicted"/>
<keyword evidence="1" id="KW-1133">Transmembrane helix</keyword>
<dbReference type="Proteomes" id="UP000199516">
    <property type="component" value="Unassembled WGS sequence"/>
</dbReference>
<keyword evidence="1" id="KW-0472">Membrane</keyword>
<feature type="transmembrane region" description="Helical" evidence="1">
    <location>
        <begin position="6"/>
        <end position="32"/>
    </location>
</feature>
<evidence type="ECO:0000256" key="1">
    <source>
        <dbReference type="SAM" id="Phobius"/>
    </source>
</evidence>
<keyword evidence="3" id="KW-1185">Reference proteome</keyword>
<keyword evidence="1" id="KW-0812">Transmembrane</keyword>
<gene>
    <name evidence="2" type="ORF">SAMN05192532_102325</name>
</gene>